<dbReference type="RefSeq" id="WP_274050328.1">
    <property type="nucleotide sequence ID" value="NZ_CP059693.1"/>
</dbReference>
<proteinExistence type="predicted"/>
<dbReference type="NCBIfam" id="TIGR02754">
    <property type="entry name" value="sod_Ni_protease"/>
    <property type="match status" value="1"/>
</dbReference>
<keyword evidence="1" id="KW-0645">Protease</keyword>
<accession>A0ABY7VA83</accession>
<dbReference type="GO" id="GO:0006508">
    <property type="term" value="P:proteolysis"/>
    <property type="evidence" value="ECO:0007669"/>
    <property type="project" value="UniProtKB-KW"/>
</dbReference>
<dbReference type="CDD" id="cd06462">
    <property type="entry name" value="Peptidase_S24_S26"/>
    <property type="match status" value="1"/>
</dbReference>
<keyword evidence="1" id="KW-0378">Hydrolase</keyword>
<dbReference type="Proteomes" id="UP001215231">
    <property type="component" value="Chromosome"/>
</dbReference>
<dbReference type="Gene3D" id="2.10.109.10">
    <property type="entry name" value="Umud Fragment, subunit A"/>
    <property type="match status" value="1"/>
</dbReference>
<keyword evidence="2" id="KW-1185">Reference proteome</keyword>
<dbReference type="InterPro" id="IPR036286">
    <property type="entry name" value="LexA/Signal_pep-like_sf"/>
</dbReference>
<name>A0ABY7VA83_9GAMM</name>
<dbReference type="InterPro" id="IPR014124">
    <property type="entry name" value="Pept_S26A_Sod_Ni_maturase"/>
</dbReference>
<protein>
    <submittedName>
        <fullName evidence="1">Nickel-type superoxide dismutase maturation protease</fullName>
    </submittedName>
</protein>
<evidence type="ECO:0000313" key="2">
    <source>
        <dbReference type="Proteomes" id="UP001215231"/>
    </source>
</evidence>
<dbReference type="EMBL" id="CP059693">
    <property type="protein sequence ID" value="WDE10297.1"/>
    <property type="molecule type" value="Genomic_DNA"/>
</dbReference>
<evidence type="ECO:0000313" key="1">
    <source>
        <dbReference type="EMBL" id="WDE10297.1"/>
    </source>
</evidence>
<gene>
    <name evidence="1" type="primary">sodX</name>
    <name evidence="1" type="ORF">H3N35_18720</name>
</gene>
<dbReference type="GO" id="GO:0008233">
    <property type="term" value="F:peptidase activity"/>
    <property type="evidence" value="ECO:0007669"/>
    <property type="project" value="UniProtKB-KW"/>
</dbReference>
<sequence length="109" mass="12501">MTFFGFKLWKVQGHSMFPRIPQSSYVLVNHWFRLKPLEVEQTVLIQHPQLGLIIKKIALIDRNGLIWSKGENSASISVEQFGPVNKSQVIGRVLKVFKKPDKLAEPEAF</sequence>
<organism evidence="1 2">
    <name type="scientific">Thalassomonas haliotis</name>
    <dbReference type="NCBI Taxonomy" id="485448"/>
    <lineage>
        <taxon>Bacteria</taxon>
        <taxon>Pseudomonadati</taxon>
        <taxon>Pseudomonadota</taxon>
        <taxon>Gammaproteobacteria</taxon>
        <taxon>Alteromonadales</taxon>
        <taxon>Colwelliaceae</taxon>
        <taxon>Thalassomonas</taxon>
    </lineage>
</organism>
<reference evidence="1 2" key="1">
    <citation type="journal article" date="2022" name="Mar. Drugs">
        <title>Bioassay-Guided Fractionation Leads to the Detection of Cholic Acid Generated by the Rare Thalassomonas sp.</title>
        <authorList>
            <person name="Pheiffer F."/>
            <person name="Schneider Y.K."/>
            <person name="Hansen E.H."/>
            <person name="Andersen J.H."/>
            <person name="Isaksson J."/>
            <person name="Busche T."/>
            <person name="R C."/>
            <person name="Kalinowski J."/>
            <person name="Zyl L.V."/>
            <person name="Trindade M."/>
        </authorList>
    </citation>
    <scope>NUCLEOTIDE SEQUENCE [LARGE SCALE GENOMIC DNA]</scope>
    <source>
        <strain evidence="1 2">A5K-61T</strain>
    </source>
</reference>
<dbReference type="SUPFAM" id="SSF51306">
    <property type="entry name" value="LexA/Signal peptidase"/>
    <property type="match status" value="1"/>
</dbReference>